<keyword evidence="2" id="KW-0472">Membrane</keyword>
<dbReference type="RefSeq" id="WP_111171630.1">
    <property type="nucleotide sequence ID" value="NZ_POUA01000477.1"/>
</dbReference>
<sequence>MNNLGTAARRQPEQKGIGRRWGDPWSSIRAASPPDETAGGDLGTAVDPTPAGPGASRSARHRRGRPGRKLALIAGAVAVFIVGTGTGWMIATRSPTPALTLSGPPYAITAGRPLTLDLPLTEHRDWALDLRLRLGYTRQQELQNCSYHAWLTYRLISDGKTLADGGSRTGLKEVAVNQIRLGSVAAAKLVVTLHWTPPVRRPGTTPRCDLTLDPSRSVLRDAGAPPSRSRRPRPARPTGATAR</sequence>
<gene>
    <name evidence="3" type="ORF">C1I98_35125</name>
</gene>
<proteinExistence type="predicted"/>
<evidence type="ECO:0000256" key="1">
    <source>
        <dbReference type="SAM" id="MobiDB-lite"/>
    </source>
</evidence>
<evidence type="ECO:0000313" key="4">
    <source>
        <dbReference type="Proteomes" id="UP000248544"/>
    </source>
</evidence>
<dbReference type="EMBL" id="POUA01000477">
    <property type="protein sequence ID" value="PZG24881.1"/>
    <property type="molecule type" value="Genomic_DNA"/>
</dbReference>
<keyword evidence="2" id="KW-1133">Transmembrane helix</keyword>
<evidence type="ECO:0000256" key="2">
    <source>
        <dbReference type="SAM" id="Phobius"/>
    </source>
</evidence>
<keyword evidence="4" id="KW-1185">Reference proteome</keyword>
<feature type="region of interest" description="Disordered" evidence="1">
    <location>
        <begin position="1"/>
        <end position="65"/>
    </location>
</feature>
<dbReference type="AlphaFoldDB" id="A0A2W2EQ47"/>
<protein>
    <submittedName>
        <fullName evidence="3">Uncharacterized protein</fullName>
    </submittedName>
</protein>
<organism evidence="3 4">
    <name type="scientific">Spongiactinospora gelatinilytica</name>
    <dbReference type="NCBI Taxonomy" id="2666298"/>
    <lineage>
        <taxon>Bacteria</taxon>
        <taxon>Bacillati</taxon>
        <taxon>Actinomycetota</taxon>
        <taxon>Actinomycetes</taxon>
        <taxon>Streptosporangiales</taxon>
        <taxon>Streptosporangiaceae</taxon>
        <taxon>Spongiactinospora</taxon>
    </lineage>
</organism>
<reference evidence="3 4" key="1">
    <citation type="submission" date="2018-01" db="EMBL/GenBank/DDBJ databases">
        <title>Draft genome sequence of Sphaerisporangium sp. 7K107.</title>
        <authorList>
            <person name="Sahin N."/>
            <person name="Saygin H."/>
            <person name="Ay H."/>
        </authorList>
    </citation>
    <scope>NUCLEOTIDE SEQUENCE [LARGE SCALE GENOMIC DNA]</scope>
    <source>
        <strain evidence="3 4">7K107</strain>
    </source>
</reference>
<feature type="transmembrane region" description="Helical" evidence="2">
    <location>
        <begin position="70"/>
        <end position="91"/>
    </location>
</feature>
<comment type="caution">
    <text evidence="3">The sequence shown here is derived from an EMBL/GenBank/DDBJ whole genome shotgun (WGS) entry which is preliminary data.</text>
</comment>
<dbReference type="Proteomes" id="UP000248544">
    <property type="component" value="Unassembled WGS sequence"/>
</dbReference>
<evidence type="ECO:0000313" key="3">
    <source>
        <dbReference type="EMBL" id="PZG24881.1"/>
    </source>
</evidence>
<feature type="region of interest" description="Disordered" evidence="1">
    <location>
        <begin position="200"/>
        <end position="243"/>
    </location>
</feature>
<name>A0A2W2EQ47_9ACTN</name>
<accession>A0A2W2EQ47</accession>
<keyword evidence="2" id="KW-0812">Transmembrane</keyword>